<evidence type="ECO:0000313" key="4">
    <source>
        <dbReference type="EMBL" id="QCZ94487.1"/>
    </source>
</evidence>
<dbReference type="InterPro" id="IPR009386">
    <property type="entry name" value="ZapG-like"/>
</dbReference>
<dbReference type="EMBL" id="CP039852">
    <property type="protein sequence ID" value="QCZ94487.1"/>
    <property type="molecule type" value="Genomic_DNA"/>
</dbReference>
<feature type="transmembrane region" description="Helical" evidence="3">
    <location>
        <begin position="6"/>
        <end position="25"/>
    </location>
</feature>
<feature type="coiled-coil region" evidence="1">
    <location>
        <begin position="27"/>
        <end position="80"/>
    </location>
</feature>
<dbReference type="Proteomes" id="UP000304912">
    <property type="component" value="Chromosome"/>
</dbReference>
<dbReference type="RefSeq" id="WP_139757226.1">
    <property type="nucleotide sequence ID" value="NZ_CP039852.1"/>
</dbReference>
<feature type="region of interest" description="Disordered" evidence="2">
    <location>
        <begin position="113"/>
        <end position="148"/>
    </location>
</feature>
<keyword evidence="1" id="KW-0175">Coiled coil</keyword>
<evidence type="ECO:0000256" key="1">
    <source>
        <dbReference type="SAM" id="Coils"/>
    </source>
</evidence>
<gene>
    <name evidence="4" type="ORF">FBQ74_13865</name>
</gene>
<dbReference type="Pfam" id="PF06295">
    <property type="entry name" value="ZapG-like"/>
    <property type="match status" value="1"/>
</dbReference>
<reference evidence="4 5" key="1">
    <citation type="submission" date="2019-04" db="EMBL/GenBank/DDBJ databases">
        <title>Salinimonas iocasae sp. nov., a halophilic bacterium isolated from the outer tube casing of tubeworms in Okinawa Trough.</title>
        <authorList>
            <person name="Zhang H."/>
            <person name="Wang H."/>
            <person name="Li C."/>
        </authorList>
    </citation>
    <scope>NUCLEOTIDE SEQUENCE [LARGE SCALE GENOMIC DNA]</scope>
    <source>
        <strain evidence="4 5">KX18D6</strain>
    </source>
</reference>
<protein>
    <submittedName>
        <fullName evidence="4">DUF1043 family protein</fullName>
    </submittedName>
</protein>
<sequence length="148" mass="16491">MEVLIPLALLVVGLIIGFFVARYVYTRDGSNKSVKQAEKNVKEIMAQQAEHHFHQSRQIVDAMENQCQSLRMQIEEYEALLKNDVGDENDTVPFYGEQASAYLRNNLHGREKTKVKTVAGTQPKDFAGASSGLFVGSDKPSAATEEEK</sequence>
<accession>A0A5B7YFP1</accession>
<keyword evidence="3" id="KW-0812">Transmembrane</keyword>
<keyword evidence="5" id="KW-1185">Reference proteome</keyword>
<dbReference type="OrthoDB" id="6385810at2"/>
<organism evidence="4 5">
    <name type="scientific">Salinimonas iocasae</name>
    <dbReference type="NCBI Taxonomy" id="2572577"/>
    <lineage>
        <taxon>Bacteria</taxon>
        <taxon>Pseudomonadati</taxon>
        <taxon>Pseudomonadota</taxon>
        <taxon>Gammaproteobacteria</taxon>
        <taxon>Alteromonadales</taxon>
        <taxon>Alteromonadaceae</taxon>
        <taxon>Alteromonas/Salinimonas group</taxon>
        <taxon>Salinimonas</taxon>
    </lineage>
</organism>
<dbReference type="AlphaFoldDB" id="A0A5B7YFP1"/>
<evidence type="ECO:0000256" key="2">
    <source>
        <dbReference type="SAM" id="MobiDB-lite"/>
    </source>
</evidence>
<dbReference type="KEGG" id="salk:FBQ74_13865"/>
<keyword evidence="3" id="KW-0472">Membrane</keyword>
<keyword evidence="3" id="KW-1133">Transmembrane helix</keyword>
<name>A0A5B7YFP1_9ALTE</name>
<evidence type="ECO:0000313" key="5">
    <source>
        <dbReference type="Proteomes" id="UP000304912"/>
    </source>
</evidence>
<evidence type="ECO:0000256" key="3">
    <source>
        <dbReference type="SAM" id="Phobius"/>
    </source>
</evidence>
<proteinExistence type="predicted"/>